<evidence type="ECO:0000313" key="3">
    <source>
        <dbReference type="Proteomes" id="UP000429811"/>
    </source>
</evidence>
<dbReference type="Proteomes" id="UP000429811">
    <property type="component" value="Unassembled WGS sequence"/>
</dbReference>
<comment type="caution">
    <text evidence="2">The sequence shown here is derived from an EMBL/GenBank/DDBJ whole genome shotgun (WGS) entry which is preliminary data.</text>
</comment>
<evidence type="ECO:0000313" key="1">
    <source>
        <dbReference type="EMBL" id="MSB22816.1"/>
    </source>
</evidence>
<proteinExistence type="predicted"/>
<evidence type="ECO:0000313" key="2">
    <source>
        <dbReference type="EMBL" id="MSB50557.1"/>
    </source>
</evidence>
<gene>
    <name evidence="2" type="ORF">GKE90_17970</name>
    <name evidence="1" type="ORF">GKE97_25500</name>
</gene>
<dbReference type="AlphaFoldDB" id="A0A6I2RN53"/>
<reference evidence="3 4" key="1">
    <citation type="journal article" date="2019" name="Nat. Med.">
        <title>A library of human gut bacterial isolates paired with longitudinal multiomics data enables mechanistic microbiome research.</title>
        <authorList>
            <person name="Poyet M."/>
            <person name="Groussin M."/>
            <person name="Gibbons S.M."/>
            <person name="Avila-Pacheco J."/>
            <person name="Jiang X."/>
            <person name="Kearney S.M."/>
            <person name="Perrotta A.R."/>
            <person name="Berdy B."/>
            <person name="Zhao S."/>
            <person name="Lieberman T.D."/>
            <person name="Swanson P.K."/>
            <person name="Smith M."/>
            <person name="Roesemann S."/>
            <person name="Alexander J.E."/>
            <person name="Rich S.A."/>
            <person name="Livny J."/>
            <person name="Vlamakis H."/>
            <person name="Clish C."/>
            <person name="Bullock K."/>
            <person name="Deik A."/>
            <person name="Scott J."/>
            <person name="Pierce K.A."/>
            <person name="Xavier R.J."/>
            <person name="Alm E.J."/>
        </authorList>
    </citation>
    <scope>NUCLEOTIDE SEQUENCE [LARGE SCALE GENOMIC DNA]</scope>
    <source>
        <strain evidence="1 4">BIOML-A2</strain>
        <strain evidence="2 3">BIOML-A5</strain>
    </source>
</reference>
<name>A0A6I2RN53_FLAPL</name>
<sequence length="125" mass="14322">MIAFEFGNLCFNSPASEQSIIMVIASPSEFSSLDKFITAALTFLETDGELYGKRTVLYKERVNLPASNEDITFITEKINEMNLRVKIVFQPVKKAVNLLPPKWNQVTMCLETEHDYIFYSWVTTV</sequence>
<dbReference type="EMBL" id="WKPO01000036">
    <property type="protein sequence ID" value="MSB50557.1"/>
    <property type="molecule type" value="Genomic_DNA"/>
</dbReference>
<evidence type="ECO:0000313" key="4">
    <source>
        <dbReference type="Proteomes" id="UP000434475"/>
    </source>
</evidence>
<protein>
    <submittedName>
        <fullName evidence="2">Uncharacterized protein</fullName>
    </submittedName>
</protein>
<dbReference type="EMBL" id="WKPR01000054">
    <property type="protein sequence ID" value="MSB22816.1"/>
    <property type="molecule type" value="Genomic_DNA"/>
</dbReference>
<dbReference type="RefSeq" id="WP_138308847.1">
    <property type="nucleotide sequence ID" value="NZ_JADMVC010000040.1"/>
</dbReference>
<organism evidence="2 3">
    <name type="scientific">Flavonifractor plautii</name>
    <name type="common">Fusobacterium plautii</name>
    <dbReference type="NCBI Taxonomy" id="292800"/>
    <lineage>
        <taxon>Bacteria</taxon>
        <taxon>Bacillati</taxon>
        <taxon>Bacillota</taxon>
        <taxon>Clostridia</taxon>
        <taxon>Eubacteriales</taxon>
        <taxon>Oscillospiraceae</taxon>
        <taxon>Flavonifractor</taxon>
    </lineage>
</organism>
<accession>A0A6I2RN53</accession>
<dbReference type="Proteomes" id="UP000434475">
    <property type="component" value="Unassembled WGS sequence"/>
</dbReference>